<dbReference type="STRING" id="880070.Cycma_5028"/>
<evidence type="ECO:0000313" key="4">
    <source>
        <dbReference type="Proteomes" id="UP000001635"/>
    </source>
</evidence>
<reference evidence="4" key="1">
    <citation type="submission" date="2011-07" db="EMBL/GenBank/DDBJ databases">
        <title>The complete genome of Cyclobacterium marinum DSM 745.</title>
        <authorList>
            <person name="Lucas S."/>
            <person name="Han J."/>
            <person name="Lapidus A."/>
            <person name="Bruce D."/>
            <person name="Goodwin L."/>
            <person name="Pitluck S."/>
            <person name="Peters L."/>
            <person name="Kyrpides N."/>
            <person name="Mavromatis K."/>
            <person name="Ivanova N."/>
            <person name="Ovchinnikova G."/>
            <person name="Chertkov O."/>
            <person name="Detter J.C."/>
            <person name="Tapia R."/>
            <person name="Han C."/>
            <person name="Land M."/>
            <person name="Hauser L."/>
            <person name="Markowitz V."/>
            <person name="Cheng J.-F."/>
            <person name="Hugenholtz P."/>
            <person name="Woyke T."/>
            <person name="Wu D."/>
            <person name="Tindall B."/>
            <person name="Schuetze A."/>
            <person name="Brambilla E."/>
            <person name="Klenk H.-P."/>
            <person name="Eisen J.A."/>
        </authorList>
    </citation>
    <scope>NUCLEOTIDE SEQUENCE [LARGE SCALE GENOMIC DNA]</scope>
    <source>
        <strain evidence="4">ATCC 25205 / DSM 745 / LMG 13164 / NCIMB 1802</strain>
    </source>
</reference>
<keyword evidence="1" id="KW-0812">Transmembrane</keyword>
<feature type="signal peptide" evidence="2">
    <location>
        <begin position="1"/>
        <end position="20"/>
    </location>
</feature>
<dbReference type="RefSeq" id="WP_014022991.1">
    <property type="nucleotide sequence ID" value="NC_015914.1"/>
</dbReference>
<dbReference type="InterPro" id="IPR037066">
    <property type="entry name" value="Plug_dom_sf"/>
</dbReference>
<dbReference type="Gene3D" id="2.170.130.10">
    <property type="entry name" value="TonB-dependent receptor, plug domain"/>
    <property type="match status" value="1"/>
</dbReference>
<accession>G0J8B2</accession>
<keyword evidence="1" id="KW-0472">Membrane</keyword>
<keyword evidence="2" id="KW-0732">Signal</keyword>
<dbReference type="Proteomes" id="UP000001635">
    <property type="component" value="Chromosome"/>
</dbReference>
<feature type="chain" id="PRO_5003401248" description="TonB-dependent receptor plug" evidence="2">
    <location>
        <begin position="21"/>
        <end position="163"/>
    </location>
</feature>
<name>G0J8B2_CYCMS</name>
<proteinExistence type="inferred from homology"/>
<keyword evidence="1" id="KW-0813">Transport</keyword>
<gene>
    <name evidence="3" type="ordered locus">Cycma_5028</name>
</gene>
<comment type="subcellular location">
    <subcellularLocation>
        <location evidence="1">Cell outer membrane</location>
        <topology evidence="1">Multi-pass membrane protein</topology>
    </subcellularLocation>
</comment>
<evidence type="ECO:0000256" key="2">
    <source>
        <dbReference type="SAM" id="SignalP"/>
    </source>
</evidence>
<evidence type="ECO:0000313" key="3">
    <source>
        <dbReference type="EMBL" id="AEL28712.1"/>
    </source>
</evidence>
<keyword evidence="1" id="KW-1134">Transmembrane beta strand</keyword>
<dbReference type="PROSITE" id="PS52016">
    <property type="entry name" value="TONB_DEPENDENT_REC_3"/>
    <property type="match status" value="1"/>
</dbReference>
<dbReference type="OrthoDB" id="1522859at2"/>
<evidence type="ECO:0000256" key="1">
    <source>
        <dbReference type="PROSITE-ProRule" id="PRU01360"/>
    </source>
</evidence>
<keyword evidence="4" id="KW-1185">Reference proteome</keyword>
<keyword evidence="1" id="KW-0998">Cell outer membrane</keyword>
<dbReference type="AlphaFoldDB" id="G0J8B2"/>
<dbReference type="HOGENOM" id="CLU_1624393_0_0_10"/>
<dbReference type="EMBL" id="CP002955">
    <property type="protein sequence ID" value="AEL28712.1"/>
    <property type="molecule type" value="Genomic_DNA"/>
</dbReference>
<dbReference type="SUPFAM" id="SSF56935">
    <property type="entry name" value="Porins"/>
    <property type="match status" value="1"/>
</dbReference>
<dbReference type="GO" id="GO:0009279">
    <property type="term" value="C:cell outer membrane"/>
    <property type="evidence" value="ECO:0007669"/>
    <property type="project" value="UniProtKB-SubCell"/>
</dbReference>
<dbReference type="eggNOG" id="ENOG50332NR">
    <property type="taxonomic scope" value="Bacteria"/>
</dbReference>
<comment type="similarity">
    <text evidence="1">Belongs to the TonB-dependent receptor family.</text>
</comment>
<dbReference type="InterPro" id="IPR039426">
    <property type="entry name" value="TonB-dep_rcpt-like"/>
</dbReference>
<sequence>MKHILLVIGIALIPFSSILAQETNEAVKKKLEVTIKENDNPDVYIDGIKYNHAIIDLLDKEKIASISVLKDEKALERYNAPNGVILIETKSKKEDQVKIRSKDGWNNEDQPLIIIDGNIANKGDLEKLKPVDIGSIDVYKGENAIKKYNSPNGAIIVNTKGAK</sequence>
<dbReference type="KEGG" id="cmr:Cycma_5028"/>
<organism evidence="3 4">
    <name type="scientific">Cyclobacterium marinum (strain ATCC 25205 / DSM 745 / LMG 13164 / NCIMB 1802)</name>
    <name type="common">Flectobacillus marinus</name>
    <dbReference type="NCBI Taxonomy" id="880070"/>
    <lineage>
        <taxon>Bacteria</taxon>
        <taxon>Pseudomonadati</taxon>
        <taxon>Bacteroidota</taxon>
        <taxon>Cytophagia</taxon>
        <taxon>Cytophagales</taxon>
        <taxon>Cyclobacteriaceae</taxon>
        <taxon>Cyclobacterium</taxon>
    </lineage>
</organism>
<evidence type="ECO:0008006" key="5">
    <source>
        <dbReference type="Google" id="ProtNLM"/>
    </source>
</evidence>
<protein>
    <recommendedName>
        <fullName evidence="5">TonB-dependent receptor plug</fullName>
    </recommendedName>
</protein>